<organism evidence="1 2">
    <name type="scientific">Gossypium arboreum</name>
    <name type="common">Tree cotton</name>
    <name type="synonym">Gossypium nanking</name>
    <dbReference type="NCBI Taxonomy" id="29729"/>
    <lineage>
        <taxon>Eukaryota</taxon>
        <taxon>Viridiplantae</taxon>
        <taxon>Streptophyta</taxon>
        <taxon>Embryophyta</taxon>
        <taxon>Tracheophyta</taxon>
        <taxon>Spermatophyta</taxon>
        <taxon>Magnoliopsida</taxon>
        <taxon>eudicotyledons</taxon>
        <taxon>Gunneridae</taxon>
        <taxon>Pentapetalae</taxon>
        <taxon>rosids</taxon>
        <taxon>malvids</taxon>
        <taxon>Malvales</taxon>
        <taxon>Malvaceae</taxon>
        <taxon>Malvoideae</taxon>
        <taxon>Gossypium</taxon>
    </lineage>
</organism>
<dbReference type="EMBL" id="JARKNE010000008">
    <property type="protein sequence ID" value="KAK5811917.1"/>
    <property type="molecule type" value="Genomic_DNA"/>
</dbReference>
<protein>
    <recommendedName>
        <fullName evidence="3">RNase H type-1 domain-containing protein</fullName>
    </recommendedName>
</protein>
<evidence type="ECO:0008006" key="3">
    <source>
        <dbReference type="Google" id="ProtNLM"/>
    </source>
</evidence>
<evidence type="ECO:0000313" key="2">
    <source>
        <dbReference type="Proteomes" id="UP001358586"/>
    </source>
</evidence>
<evidence type="ECO:0000313" key="1">
    <source>
        <dbReference type="EMBL" id="KAK5811917.1"/>
    </source>
</evidence>
<name>A0ABR0P2G8_GOSAR</name>
<sequence length="132" mass="15401">MAHHNRLPPLVSDWENWIFSNLESKAWNINPKLPWCLFFSFAPWEIWLLRNTMIVNKNIEQEKWGLEIWQGNLGRAGLGEIIRDYSGDQEKACCQHIVKASNIEAKLWALRNGLKLAIDFSISLLKLMLIQL</sequence>
<accession>A0ABR0P2G8</accession>
<gene>
    <name evidence="1" type="ORF">PVK06_027303</name>
</gene>
<reference evidence="1 2" key="1">
    <citation type="submission" date="2023-03" db="EMBL/GenBank/DDBJ databases">
        <title>WGS of Gossypium arboreum.</title>
        <authorList>
            <person name="Yu D."/>
        </authorList>
    </citation>
    <scope>NUCLEOTIDE SEQUENCE [LARGE SCALE GENOMIC DNA]</scope>
    <source>
        <tissue evidence="1">Leaf</tissue>
    </source>
</reference>
<keyword evidence="2" id="KW-1185">Reference proteome</keyword>
<dbReference type="Proteomes" id="UP001358586">
    <property type="component" value="Chromosome 8"/>
</dbReference>
<comment type="caution">
    <text evidence="1">The sequence shown here is derived from an EMBL/GenBank/DDBJ whole genome shotgun (WGS) entry which is preliminary data.</text>
</comment>
<proteinExistence type="predicted"/>